<comment type="caution">
    <text evidence="2">The sequence shown here is derived from an EMBL/GenBank/DDBJ whole genome shotgun (WGS) entry which is preliminary data.</text>
</comment>
<accession>A0AA39YP60</accession>
<reference evidence="2" key="1">
    <citation type="submission" date="2023-06" db="EMBL/GenBank/DDBJ databases">
        <title>Multi-omics analyses reveal the molecular pathogenesis toolkit of Lasiodiplodia hormozganensis, a cross-kingdom pathogen.</title>
        <authorList>
            <person name="Felix C."/>
            <person name="Meneses R."/>
            <person name="Goncalves M.F.M."/>
            <person name="Tilleman L."/>
            <person name="Duarte A.S."/>
            <person name="Jorrin-Novo J.V."/>
            <person name="Van De Peer Y."/>
            <person name="Deforce D."/>
            <person name="Van Nieuwerburgh F."/>
            <person name="Esteves A.C."/>
            <person name="Alves A."/>
        </authorList>
    </citation>
    <scope>NUCLEOTIDE SEQUENCE</scope>
    <source>
        <strain evidence="2">CBS 339.90</strain>
    </source>
</reference>
<evidence type="ECO:0000313" key="3">
    <source>
        <dbReference type="Proteomes" id="UP001175001"/>
    </source>
</evidence>
<name>A0AA39YP60_9PEZI</name>
<dbReference type="InterPro" id="IPR003903">
    <property type="entry name" value="UIM_dom"/>
</dbReference>
<feature type="compositionally biased region" description="Low complexity" evidence="1">
    <location>
        <begin position="469"/>
        <end position="490"/>
    </location>
</feature>
<feature type="compositionally biased region" description="Low complexity" evidence="1">
    <location>
        <begin position="619"/>
        <end position="632"/>
    </location>
</feature>
<feature type="compositionally biased region" description="Basic and acidic residues" evidence="1">
    <location>
        <begin position="582"/>
        <end position="595"/>
    </location>
</feature>
<dbReference type="EMBL" id="JAUJDW010000020">
    <property type="protein sequence ID" value="KAK0654660.1"/>
    <property type="molecule type" value="Genomic_DNA"/>
</dbReference>
<dbReference type="Proteomes" id="UP001175001">
    <property type="component" value="Unassembled WGS sequence"/>
</dbReference>
<feature type="region of interest" description="Disordered" evidence="1">
    <location>
        <begin position="469"/>
        <end position="497"/>
    </location>
</feature>
<keyword evidence="3" id="KW-1185">Reference proteome</keyword>
<feature type="region of interest" description="Disordered" evidence="1">
    <location>
        <begin position="394"/>
        <end position="414"/>
    </location>
</feature>
<feature type="compositionally biased region" description="Basic and acidic residues" evidence="1">
    <location>
        <begin position="751"/>
        <end position="774"/>
    </location>
</feature>
<feature type="region of interest" description="Disordered" evidence="1">
    <location>
        <begin position="514"/>
        <end position="536"/>
    </location>
</feature>
<feature type="compositionally biased region" description="Acidic residues" evidence="1">
    <location>
        <begin position="572"/>
        <end position="581"/>
    </location>
</feature>
<feature type="region of interest" description="Disordered" evidence="1">
    <location>
        <begin position="1"/>
        <end position="84"/>
    </location>
</feature>
<feature type="region of interest" description="Disordered" evidence="1">
    <location>
        <begin position="256"/>
        <end position="335"/>
    </location>
</feature>
<feature type="compositionally biased region" description="Low complexity" evidence="1">
    <location>
        <begin position="834"/>
        <end position="854"/>
    </location>
</feature>
<protein>
    <submittedName>
        <fullName evidence="2">Uncharacterized protein</fullName>
    </submittedName>
</protein>
<feature type="compositionally biased region" description="Low complexity" evidence="1">
    <location>
        <begin position="280"/>
        <end position="298"/>
    </location>
</feature>
<evidence type="ECO:0000313" key="2">
    <source>
        <dbReference type="EMBL" id="KAK0654660.1"/>
    </source>
</evidence>
<sequence length="882" mass="94284">MPFGSRAAGDPAYPDDNVFHPDGSNRLAEWEVAHGLRPAPGNKHPEDMTEEEQVQFAVDQSLKESTQSAGYSEESGPSQNAVHTMGAGHSQMQALHAHGSGHSQYQLPHTWGAGYTQAQPIHAFVPENMTEDQQLRLAIDMSLKEPDLHIQAGPSAFAGPSSLAGPSSFGGSSFGGSSFAGPSSSVGHSSSAGLSSFAGPSSSAGLSYSAGPSALAYSSSFAGPSSSAGLSSFAGPSPFAEPSSFAGHSYFAGSSSLSGPSSSAEDSLFAGSSSWVDPSQAGPFQAHAAHAQGAGHSAVEADLVQGAEHSQAEPAHYEDAAHEASGGAEPINDDANEEDDLEKYGIYDNENAGHSQEAAYTNDEYMVHGAISNSPLRVEEMTEDQQLQVALERSLNGSGQHSSSSPQPTPATEQAKDAIEVNNSLYLPLHQLFLSIHQINLPIDTAFDQFMGFLAQAYPGQIDEFIARRQSAAAREQQQQQQSQTQQAQQLEDDDEDWDSYQAVFEGDHVFVSHASPTQEPPAPVSTSGGQQPAPFVSLVDIEGPAREALVPSLSVPDLEAGEEAGVVEGGETVESEEDEGEKEKKDKGKEKKKDEDDDDDEDDDENGDGAALPASIQSSADSAANTSASTSGPAGLSCDDDDDDKDNKWKPWEIQAAGRAMRWVLDGDPDSSLPLAERYRRCAARMEEESGVQRTWTALRSAYARVIRAATGVDERKRPKPHRLQTSVQKTGARSAACWKAAAVAADAGKAADEALKREKKRKLEEEKEENKREKRRKKEEEEEKRKGKRRRVVDEEEDDEEEAPRRSKRVRSSRRSSESPLPGGEDKEEEVPAAVGAVGEGSASARPNTRAAQVAADAALARRLQQEETANVRLRRTRRG</sequence>
<feature type="region of interest" description="Disordered" evidence="1">
    <location>
        <begin position="714"/>
        <end position="854"/>
    </location>
</feature>
<feature type="compositionally biased region" description="Low complexity" evidence="1">
    <location>
        <begin position="734"/>
        <end position="750"/>
    </location>
</feature>
<organism evidence="2 3">
    <name type="scientific">Lasiodiplodia hormozganensis</name>
    <dbReference type="NCBI Taxonomy" id="869390"/>
    <lineage>
        <taxon>Eukaryota</taxon>
        <taxon>Fungi</taxon>
        <taxon>Dikarya</taxon>
        <taxon>Ascomycota</taxon>
        <taxon>Pezizomycotina</taxon>
        <taxon>Dothideomycetes</taxon>
        <taxon>Dothideomycetes incertae sedis</taxon>
        <taxon>Botryosphaeriales</taxon>
        <taxon>Botryosphaeriaceae</taxon>
        <taxon>Lasiodiplodia</taxon>
    </lineage>
</organism>
<dbReference type="AlphaFoldDB" id="A0AA39YP60"/>
<feature type="compositionally biased region" description="Low complexity" evidence="1">
    <location>
        <begin position="397"/>
        <end position="406"/>
    </location>
</feature>
<evidence type="ECO:0000256" key="1">
    <source>
        <dbReference type="SAM" id="MobiDB-lite"/>
    </source>
</evidence>
<feature type="region of interest" description="Disordered" evidence="1">
    <location>
        <begin position="553"/>
        <end position="654"/>
    </location>
</feature>
<feature type="compositionally biased region" description="Low complexity" evidence="1">
    <location>
        <begin position="256"/>
        <end position="268"/>
    </location>
</feature>
<proteinExistence type="predicted"/>
<dbReference type="SMART" id="SM00726">
    <property type="entry name" value="UIM"/>
    <property type="match status" value="3"/>
</dbReference>
<feature type="compositionally biased region" description="Polar residues" evidence="1">
    <location>
        <begin position="63"/>
        <end position="82"/>
    </location>
</feature>
<gene>
    <name evidence="2" type="ORF">DIS24_g5041</name>
</gene>
<feature type="compositionally biased region" description="Acidic residues" evidence="1">
    <location>
        <begin position="596"/>
        <end position="608"/>
    </location>
</feature>